<evidence type="ECO:0000256" key="3">
    <source>
        <dbReference type="ARBA" id="ARBA00001974"/>
    </source>
</evidence>
<keyword evidence="9" id="KW-0479">Metal-binding</keyword>
<evidence type="ECO:0000256" key="4">
    <source>
        <dbReference type="ARBA" id="ARBA00009716"/>
    </source>
</evidence>
<evidence type="ECO:0000256" key="17">
    <source>
        <dbReference type="ARBA" id="ARBA00037898"/>
    </source>
</evidence>
<evidence type="ECO:0000256" key="10">
    <source>
        <dbReference type="ARBA" id="ARBA00022827"/>
    </source>
</evidence>
<dbReference type="Gene3D" id="3.20.20.70">
    <property type="entry name" value="Aldolase class I"/>
    <property type="match status" value="2"/>
</dbReference>
<comment type="catalytic activity">
    <reaction evidence="18">
        <text>2 L-glutamate + NADP(+) = L-glutamine + 2-oxoglutarate + NADPH + H(+)</text>
        <dbReference type="Rhea" id="RHEA:15501"/>
        <dbReference type="ChEBI" id="CHEBI:15378"/>
        <dbReference type="ChEBI" id="CHEBI:16810"/>
        <dbReference type="ChEBI" id="CHEBI:29985"/>
        <dbReference type="ChEBI" id="CHEBI:57783"/>
        <dbReference type="ChEBI" id="CHEBI:58349"/>
        <dbReference type="ChEBI" id="CHEBI:58359"/>
        <dbReference type="EC" id="1.4.1.13"/>
    </reaction>
</comment>
<keyword evidence="14" id="KW-0411">Iron-sulfur</keyword>
<dbReference type="GO" id="GO:0019676">
    <property type="term" value="P:ammonia assimilation cycle"/>
    <property type="evidence" value="ECO:0007669"/>
    <property type="project" value="TreeGrafter"/>
</dbReference>
<dbReference type="FunFam" id="2.160.20.60:FF:000001">
    <property type="entry name" value="Glutamate synthase, large subunit"/>
    <property type="match status" value="1"/>
</dbReference>
<evidence type="ECO:0000256" key="14">
    <source>
        <dbReference type="ARBA" id="ARBA00023014"/>
    </source>
</evidence>
<dbReference type="PANTHER" id="PTHR11938">
    <property type="entry name" value="FAD NADPH DEHYDROGENASE/OXIDOREDUCTASE"/>
    <property type="match status" value="1"/>
</dbReference>
<name>A0A9D1TY92_9BACT</name>
<dbReference type="Pfam" id="PF01645">
    <property type="entry name" value="Glu_synthase"/>
    <property type="match status" value="1"/>
</dbReference>
<evidence type="ECO:0000256" key="11">
    <source>
        <dbReference type="ARBA" id="ARBA00022962"/>
    </source>
</evidence>
<evidence type="ECO:0000313" key="22">
    <source>
        <dbReference type="EMBL" id="HIW10847.1"/>
    </source>
</evidence>
<dbReference type="FunFam" id="3.60.20.10:FF:000001">
    <property type="entry name" value="Glutamate synthase, large subunit"/>
    <property type="match status" value="1"/>
</dbReference>
<dbReference type="SUPFAM" id="SSF69336">
    <property type="entry name" value="Alpha subunit of glutamate synthase, C-terminal domain"/>
    <property type="match status" value="1"/>
</dbReference>
<dbReference type="Proteomes" id="UP000823926">
    <property type="component" value="Unassembled WGS sequence"/>
</dbReference>
<dbReference type="EMBL" id="DXHL01000023">
    <property type="protein sequence ID" value="HIW10847.1"/>
    <property type="molecule type" value="Genomic_DNA"/>
</dbReference>
<evidence type="ECO:0000256" key="5">
    <source>
        <dbReference type="ARBA" id="ARBA00012079"/>
    </source>
</evidence>
<reference evidence="22" key="2">
    <citation type="submission" date="2021-04" db="EMBL/GenBank/DDBJ databases">
        <authorList>
            <person name="Gilroy R."/>
        </authorList>
    </citation>
    <scope>NUCLEOTIDE SEQUENCE</scope>
    <source>
        <strain evidence="22">ChiBcec15-1070</strain>
    </source>
</reference>
<keyword evidence="11" id="KW-0315">Glutamine amidotransferase</keyword>
<evidence type="ECO:0000313" key="23">
    <source>
        <dbReference type="Proteomes" id="UP000823926"/>
    </source>
</evidence>
<dbReference type="InterPro" id="IPR050711">
    <property type="entry name" value="ET-N_metabolism_enzyme"/>
</dbReference>
<evidence type="ECO:0000256" key="9">
    <source>
        <dbReference type="ARBA" id="ARBA00022723"/>
    </source>
</evidence>
<dbReference type="SUPFAM" id="SSF51395">
    <property type="entry name" value="FMN-linked oxidoreductases"/>
    <property type="match status" value="1"/>
</dbReference>
<evidence type="ECO:0000256" key="16">
    <source>
        <dbReference type="ARBA" id="ARBA00023291"/>
    </source>
</evidence>
<comment type="similarity">
    <text evidence="4">Belongs to the glutamate synthase family.</text>
</comment>
<feature type="domain" description="Glutamine amidotransferase type-2" evidence="21">
    <location>
        <begin position="26"/>
        <end position="409"/>
    </location>
</feature>
<evidence type="ECO:0000256" key="20">
    <source>
        <dbReference type="ARBA" id="ARBA00079921"/>
    </source>
</evidence>
<evidence type="ECO:0000256" key="2">
    <source>
        <dbReference type="ARBA" id="ARBA00001927"/>
    </source>
</evidence>
<evidence type="ECO:0000256" key="1">
    <source>
        <dbReference type="ARBA" id="ARBA00001917"/>
    </source>
</evidence>
<dbReference type="Pfam" id="PF04898">
    <property type="entry name" value="Glu_syn_central"/>
    <property type="match status" value="1"/>
</dbReference>
<dbReference type="CDD" id="cd02808">
    <property type="entry name" value="GltS_FMN"/>
    <property type="match status" value="1"/>
</dbReference>
<dbReference type="PANTHER" id="PTHR11938:SF133">
    <property type="entry name" value="GLUTAMATE SYNTHASE (NADH)"/>
    <property type="match status" value="1"/>
</dbReference>
<evidence type="ECO:0000256" key="18">
    <source>
        <dbReference type="ARBA" id="ARBA00048151"/>
    </source>
</evidence>
<dbReference type="CDD" id="cd00982">
    <property type="entry name" value="gltB_C"/>
    <property type="match status" value="1"/>
</dbReference>
<accession>A0A9D1TY92</accession>
<evidence type="ECO:0000256" key="12">
    <source>
        <dbReference type="ARBA" id="ARBA00023002"/>
    </source>
</evidence>
<comment type="caution">
    <text evidence="22">The sequence shown here is derived from an EMBL/GenBank/DDBJ whole genome shotgun (WGS) entry which is preliminary data.</text>
</comment>
<comment type="cofactor">
    <cofactor evidence="3">
        <name>FAD</name>
        <dbReference type="ChEBI" id="CHEBI:57692"/>
    </cofactor>
</comment>
<evidence type="ECO:0000256" key="15">
    <source>
        <dbReference type="ARBA" id="ARBA00023164"/>
    </source>
</evidence>
<dbReference type="InterPro" id="IPR013785">
    <property type="entry name" value="Aldolase_TIM"/>
</dbReference>
<dbReference type="InterPro" id="IPR029055">
    <property type="entry name" value="Ntn_hydrolases_N"/>
</dbReference>
<comment type="cofactor">
    <cofactor evidence="1">
        <name>FMN</name>
        <dbReference type="ChEBI" id="CHEBI:58210"/>
    </cofactor>
</comment>
<evidence type="ECO:0000259" key="21">
    <source>
        <dbReference type="PROSITE" id="PS51278"/>
    </source>
</evidence>
<keyword evidence="6" id="KW-0028">Amino-acid biosynthesis</keyword>
<keyword evidence="12 22" id="KW-0560">Oxidoreductase</keyword>
<dbReference type="SUPFAM" id="SSF56235">
    <property type="entry name" value="N-terminal nucleophile aminohydrolases (Ntn hydrolases)"/>
    <property type="match status" value="1"/>
</dbReference>
<evidence type="ECO:0000256" key="19">
    <source>
        <dbReference type="ARBA" id="ARBA00072108"/>
    </source>
</evidence>
<dbReference type="FunFam" id="3.20.20.70:FF:000031">
    <property type="entry name" value="Glutamate synthase 1 [NADH]"/>
    <property type="match status" value="1"/>
</dbReference>
<evidence type="ECO:0000256" key="6">
    <source>
        <dbReference type="ARBA" id="ARBA00022605"/>
    </source>
</evidence>
<dbReference type="GO" id="GO:0046872">
    <property type="term" value="F:metal ion binding"/>
    <property type="evidence" value="ECO:0007669"/>
    <property type="project" value="UniProtKB-KW"/>
</dbReference>
<comment type="pathway">
    <text evidence="17">Amino-acid biosynthesis; L-glutamate biosynthesis via GLT pathway; L-glutamate from 2-oxoglutarate and L-glutamine (NADP(+) route): step 1/1.</text>
</comment>
<comment type="cofactor">
    <cofactor evidence="2">
        <name>[3Fe-4S] cluster</name>
        <dbReference type="ChEBI" id="CHEBI:21137"/>
    </cofactor>
</comment>
<reference evidence="22" key="1">
    <citation type="journal article" date="2021" name="PeerJ">
        <title>Extensive microbial diversity within the chicken gut microbiome revealed by metagenomics and culture.</title>
        <authorList>
            <person name="Gilroy R."/>
            <person name="Ravi A."/>
            <person name="Getino M."/>
            <person name="Pursley I."/>
            <person name="Horton D.L."/>
            <person name="Alikhan N.F."/>
            <person name="Baker D."/>
            <person name="Gharbi K."/>
            <person name="Hall N."/>
            <person name="Watson M."/>
            <person name="Adriaenssens E.M."/>
            <person name="Foster-Nyarko E."/>
            <person name="Jarju S."/>
            <person name="Secka A."/>
            <person name="Antonio M."/>
            <person name="Oren A."/>
            <person name="Chaudhuri R.R."/>
            <person name="La Ragione R."/>
            <person name="Hildebrand F."/>
            <person name="Pallen M.J."/>
        </authorList>
    </citation>
    <scope>NUCLEOTIDE SEQUENCE</scope>
    <source>
        <strain evidence="22">ChiBcec15-1070</strain>
    </source>
</reference>
<keyword evidence="13" id="KW-0408">Iron</keyword>
<dbReference type="Gene3D" id="2.160.20.60">
    <property type="entry name" value="Glutamate synthase, alpha subunit, C-terminal domain"/>
    <property type="match status" value="1"/>
</dbReference>
<dbReference type="CDD" id="cd00713">
    <property type="entry name" value="GltS"/>
    <property type="match status" value="1"/>
</dbReference>
<dbReference type="InterPro" id="IPR006982">
    <property type="entry name" value="Glu_synth_centr_N"/>
</dbReference>
<dbReference type="Pfam" id="PF01493">
    <property type="entry name" value="GXGXG"/>
    <property type="match status" value="1"/>
</dbReference>
<evidence type="ECO:0000256" key="8">
    <source>
        <dbReference type="ARBA" id="ARBA00022643"/>
    </source>
</evidence>
<dbReference type="InterPro" id="IPR036485">
    <property type="entry name" value="Glu_synth_asu_C_sf"/>
</dbReference>
<organism evidence="22 23">
    <name type="scientific">Candidatus Rikenella faecigallinarum</name>
    <dbReference type="NCBI Taxonomy" id="2838745"/>
    <lineage>
        <taxon>Bacteria</taxon>
        <taxon>Pseudomonadati</taxon>
        <taxon>Bacteroidota</taxon>
        <taxon>Bacteroidia</taxon>
        <taxon>Bacteroidales</taxon>
        <taxon>Rikenellaceae</taxon>
        <taxon>Rikenella</taxon>
    </lineage>
</organism>
<dbReference type="GO" id="GO:0051538">
    <property type="term" value="F:3 iron, 4 sulfur cluster binding"/>
    <property type="evidence" value="ECO:0007669"/>
    <property type="project" value="UniProtKB-KW"/>
</dbReference>
<dbReference type="Gene3D" id="3.60.20.10">
    <property type="entry name" value="Glutamine Phosphoribosylpyrophosphate, subunit 1, domain 1"/>
    <property type="match status" value="1"/>
</dbReference>
<keyword evidence="15" id="KW-0314">Glutamate biosynthesis</keyword>
<evidence type="ECO:0000256" key="7">
    <source>
        <dbReference type="ARBA" id="ARBA00022630"/>
    </source>
</evidence>
<keyword evidence="7" id="KW-0285">Flavoprotein</keyword>
<dbReference type="GO" id="GO:0006537">
    <property type="term" value="P:glutamate biosynthetic process"/>
    <property type="evidence" value="ECO:0007669"/>
    <property type="project" value="UniProtKB-KW"/>
</dbReference>
<protein>
    <recommendedName>
        <fullName evidence="19">Glutamate synthase [NADPH] large chain</fullName>
        <ecNumber evidence="5">1.4.1.13</ecNumber>
    </recommendedName>
    <alternativeName>
        <fullName evidence="20">Glutamate synthase subunit alpha</fullName>
    </alternativeName>
</protein>
<keyword evidence="16" id="KW-0003">3Fe-4S</keyword>
<gene>
    <name evidence="22" type="primary">gltB</name>
    <name evidence="22" type="ORF">H9888_05015</name>
</gene>
<dbReference type="NCBIfam" id="NF008730">
    <property type="entry name" value="PRK11750.1"/>
    <property type="match status" value="1"/>
</dbReference>
<sequence length="1471" mass="160087">MNSDQKITPTPAAEGLYRPEYEHDACGVGFVVHLHGDRSHHIVDAGLSVLEHMNHRGAEGADSRDGDGAGIMTQIPHEFILLHGIPVPERGKYGTGLVFLSREAAAQQRQIELIRRHTEQMGLHLMHVREVPVVSSLLGPHAAASEPAVRQIFVTGDQGESLERRLYLLRKHIEREATDGLYVVSLSSQRIVYKGMLTSLQLRDYYPDLTDPYYTSAIALVHARFSTNTFPRWDLAQPFRLLAHNGEINTIGGNRSWMQARESLLHSPALGAAADLSPIIQPGMSDSASLDNALEFFVKSGMSLPHALAMMVPESFNDKNAISRELKGFYDYHSIFMEPWDGPATILFSDGRYIGGMLDRNGLRPARYLITEDDVMVVASETGVLEVEPERVRERGRFRPGKMLLVDTATGTLLYDAQVKAQLAAEHPYADWLDRQRVTLSQVRSGRRVAHTVEEYDRMLRVFGYSAEEIDRLVLPMVERGAEPVGSMGNDTPLAVLSDRPHRLFDYFKQQFAQVTNPPIDPLREELVMSLTGHIGALRSDLLTPREEHCRVVRLFNPLITNRELDILEHLEYKGFRTARLSMLFPADDGVQGLSGALERLCAEAERAVDEGTNYIILSDRGVTAEQAPVPSLLALSAIHYHLIRRGKRAQTALIVESGEPREVMHIALLIGFGASAVCPYLAFAVLDRLVAERRVQLDYDTAEAHYIRAIDKGLLKVLSKAGVSTIRSYRGARMFESIGLLSSLLERYFDGMPSPVEGIGLEELCTATLAAHRDGFGAESLTAELPDPGFYAYRKGGEAHAWSPRLIATLRRAASSGSAEEYASFAEQADNPPTPLFLRHLLRFRPTEPVALETVEAPEAIYRRLATGAMSFGSISREAHEALALAMNRLGGRSNTGEGGEEPERLHSPARSAIKQVASGRFGVTAEYLVNADEIQIKIAQGAKPGEGGQLPGYKVDEVVARTRHSLPGITLISPPPHHDIYSIEDLAQLIYDLKSVQPSARVSVKLVASQGIGTVAAGVAKAGADMIVVSGGDGGTGASPMSSIRHAGMPFELGLAEVQQTLVRNGLRTSVTLQADGQLKTGRDVVIAALLGADEYAFATAPLIALGCIMDRRCHSNCCPVGIATQDADLRLKFRGSADHVVNYFRLLAEDVRRHLAALGASSLDEIIGRSDLLEQLPVRGLDLRRLLWRSPSTPRSTTPAAPRSVVTPLNDEILRRATPALEGGQAVEMSLHIANTDRSTGARLSGEVARRFGSAGLLPDTIRLRLTGSAGQSLGAFLMRGITLTLTGDANDYVGKGLSGGRIVVRPYASSAYLPQNNAIAGNTLLYGATSGELYIAGRVGERFAVRNSGATAVVEGVGDHGCEYMTGGRVVVLGPVGRNFAAGMSGGLAYIWNPAGDFDFYCNMEMVEITLLQSDAELHELHTLLSDHCRLTGSPLAATLLESWPASAAQFVKVTPIEYKRILEGVL</sequence>
<evidence type="ECO:0000256" key="13">
    <source>
        <dbReference type="ARBA" id="ARBA00023004"/>
    </source>
</evidence>
<proteinExistence type="inferred from homology"/>
<keyword evidence="8" id="KW-0288">FMN</keyword>
<keyword evidence="10" id="KW-0274">FAD</keyword>
<dbReference type="InterPro" id="IPR002489">
    <property type="entry name" value="Glu_synth_asu_C"/>
</dbReference>
<dbReference type="Pfam" id="PF00310">
    <property type="entry name" value="GATase_2"/>
    <property type="match status" value="1"/>
</dbReference>
<dbReference type="PROSITE" id="PS51278">
    <property type="entry name" value="GATASE_TYPE_2"/>
    <property type="match status" value="1"/>
</dbReference>
<dbReference type="GO" id="GO:0004355">
    <property type="term" value="F:glutamate synthase (NADPH) activity"/>
    <property type="evidence" value="ECO:0007669"/>
    <property type="project" value="UniProtKB-EC"/>
</dbReference>
<dbReference type="InterPro" id="IPR017932">
    <property type="entry name" value="GATase_2_dom"/>
</dbReference>
<dbReference type="EC" id="1.4.1.13" evidence="5"/>
<dbReference type="InterPro" id="IPR002932">
    <property type="entry name" value="Glu_synthdom"/>
</dbReference>